<dbReference type="Gene3D" id="3.10.20.80">
    <property type="entry name" value="Translation initiation factor 3 (IF-3), N-terminal domain"/>
    <property type="match status" value="1"/>
</dbReference>
<evidence type="ECO:0000256" key="16">
    <source>
        <dbReference type="ARBA" id="ARBA00049515"/>
    </source>
</evidence>
<evidence type="ECO:0000256" key="10">
    <source>
        <dbReference type="ARBA" id="ARBA00022833"/>
    </source>
</evidence>
<dbReference type="NCBIfam" id="TIGR00418">
    <property type="entry name" value="thrS"/>
    <property type="match status" value="1"/>
</dbReference>
<keyword evidence="7 19" id="KW-0436">Ligase</keyword>
<sequence>MINITFPDNSIKQFPKNITGLEVANLISSSLAKDALVAEINNQLKDLSLPIEFDCHLRILTHKDPECLEIIRHDAAHITAQAVKELFPHVQVTIGPAIENGFYYDFATEKPFTPEDLLQITAKMQDIINRDEKIIREVWNREQAIEFFKKIGEFYKAEIISEIPAKEDITLYRQGNFVDLCRGPHALSTGKVKYFKLMKIAGAYWRGDSNNPMLQRIYGTAWATREQLNNHLHMIEEAEKRDHRKLGKELGLFHFQEEAPGMVFWHDKGWSIYNTIEQYIRKKIRKAGYIEVRTPVVVDKSLWQQSGHWEKFREDMFALNLSEDKIFALKPMNCPCHVQIFKQGIKSYRDLPLRMSEFGLCHRNESSGALHGLMRVRALVQDDAHIFCTEEQINSETVNFCQLLTEIYRDFGFSEIKIKFSDRPKLRAGTDEIWDKAETSLKHAVEEAGYSYILSPGDGAFYGPKLEFCLKDSLGREWQCGTLQVDFVLPERLDANYIAANGEKKRPVMLHRAIIGSFERFIGILIEEYSGRFPIWLAPVQIAIATITSNLSNYALENNNFPKANREIKASQVRLVDENGAMLGILNIKDALERAERANLDLVEISPNAEPPVCKILDFGREIIHADIAMKLFERISLALEGIAKIDSAPKMEGKQIIMLVSSSL</sequence>
<comment type="catalytic activity">
    <reaction evidence="16">
        <text>tRNA(Thr) + L-threonine + ATP = L-threonyl-tRNA(Thr) + AMP + diphosphate + H(+)</text>
        <dbReference type="Rhea" id="RHEA:24624"/>
        <dbReference type="Rhea" id="RHEA-COMP:9670"/>
        <dbReference type="Rhea" id="RHEA-COMP:9704"/>
        <dbReference type="ChEBI" id="CHEBI:15378"/>
        <dbReference type="ChEBI" id="CHEBI:30616"/>
        <dbReference type="ChEBI" id="CHEBI:33019"/>
        <dbReference type="ChEBI" id="CHEBI:57926"/>
        <dbReference type="ChEBI" id="CHEBI:78442"/>
        <dbReference type="ChEBI" id="CHEBI:78534"/>
        <dbReference type="ChEBI" id="CHEBI:456215"/>
        <dbReference type="EC" id="6.1.1.3"/>
    </reaction>
</comment>
<dbReference type="Proteomes" id="UP001151699">
    <property type="component" value="Chromosome A"/>
</dbReference>
<dbReference type="GO" id="GO:0000049">
    <property type="term" value="F:tRNA binding"/>
    <property type="evidence" value="ECO:0007669"/>
    <property type="project" value="UniProtKB-KW"/>
</dbReference>
<comment type="similarity">
    <text evidence="1">Belongs to the IF-3 family.</text>
</comment>
<evidence type="ECO:0000313" key="20">
    <source>
        <dbReference type="Proteomes" id="UP001151699"/>
    </source>
</evidence>
<dbReference type="PROSITE" id="PS50862">
    <property type="entry name" value="AA_TRNA_LIGASE_II"/>
    <property type="match status" value="1"/>
</dbReference>
<dbReference type="CDD" id="cd01667">
    <property type="entry name" value="TGS_ThrRS"/>
    <property type="match status" value="1"/>
</dbReference>
<evidence type="ECO:0000256" key="13">
    <source>
        <dbReference type="ARBA" id="ARBA00022917"/>
    </source>
</evidence>
<comment type="caution">
    <text evidence="19">The sequence shown here is derived from an EMBL/GenBank/DDBJ whole genome shotgun (WGS) entry which is preliminary data.</text>
</comment>
<dbReference type="InterPro" id="IPR045864">
    <property type="entry name" value="aa-tRNA-synth_II/BPL/LPL"/>
</dbReference>
<reference evidence="19" key="1">
    <citation type="submission" date="2022-07" db="EMBL/GenBank/DDBJ databases">
        <authorList>
            <person name="Trinca V."/>
            <person name="Uliana J.V.C."/>
            <person name="Torres T.T."/>
            <person name="Ward R.J."/>
            <person name="Monesi N."/>
        </authorList>
    </citation>
    <scope>NUCLEOTIDE SEQUENCE</scope>
    <source>
        <strain evidence="19">HSMRA1968</strain>
        <tissue evidence="19">Whole embryos</tissue>
    </source>
</reference>
<keyword evidence="10" id="KW-0862">Zinc</keyword>
<keyword evidence="6" id="KW-0820">tRNA-binding</keyword>
<dbReference type="PRINTS" id="PR01047">
    <property type="entry name" value="TRNASYNTHTHR"/>
</dbReference>
<dbReference type="SMART" id="SM00863">
    <property type="entry name" value="tRNA_SAD"/>
    <property type="match status" value="1"/>
</dbReference>
<dbReference type="Gene3D" id="3.10.20.30">
    <property type="match status" value="1"/>
</dbReference>
<dbReference type="GO" id="GO:0005524">
    <property type="term" value="F:ATP binding"/>
    <property type="evidence" value="ECO:0007669"/>
    <property type="project" value="UniProtKB-KW"/>
</dbReference>
<dbReference type="Pfam" id="PF00587">
    <property type="entry name" value="tRNA-synt_2b"/>
    <property type="match status" value="1"/>
</dbReference>
<evidence type="ECO:0000256" key="11">
    <source>
        <dbReference type="ARBA" id="ARBA00022840"/>
    </source>
</evidence>
<dbReference type="InterPro" id="IPR006195">
    <property type="entry name" value="aa-tRNA-synth_II"/>
</dbReference>
<dbReference type="SUPFAM" id="SSF54364">
    <property type="entry name" value="Translation initiation factor IF3, N-terminal domain"/>
    <property type="match status" value="1"/>
</dbReference>
<evidence type="ECO:0000313" key="19">
    <source>
        <dbReference type="EMBL" id="KAJ6645005.1"/>
    </source>
</evidence>
<dbReference type="FunFam" id="3.30.980.10:FF:000005">
    <property type="entry name" value="Threonyl-tRNA synthetase, mitochondrial"/>
    <property type="match status" value="1"/>
</dbReference>
<keyword evidence="8" id="KW-0479">Metal-binding</keyword>
<dbReference type="PROSITE" id="PS51880">
    <property type="entry name" value="TGS"/>
    <property type="match status" value="1"/>
</dbReference>
<organism evidence="19 20">
    <name type="scientific">Pseudolycoriella hygida</name>
    <dbReference type="NCBI Taxonomy" id="35572"/>
    <lineage>
        <taxon>Eukaryota</taxon>
        <taxon>Metazoa</taxon>
        <taxon>Ecdysozoa</taxon>
        <taxon>Arthropoda</taxon>
        <taxon>Hexapoda</taxon>
        <taxon>Insecta</taxon>
        <taxon>Pterygota</taxon>
        <taxon>Neoptera</taxon>
        <taxon>Endopterygota</taxon>
        <taxon>Diptera</taxon>
        <taxon>Nematocera</taxon>
        <taxon>Sciaroidea</taxon>
        <taxon>Sciaridae</taxon>
        <taxon>Pseudolycoriella</taxon>
    </lineage>
</organism>
<dbReference type="EMBL" id="WJQU01000001">
    <property type="protein sequence ID" value="KAJ6645005.1"/>
    <property type="molecule type" value="Genomic_DNA"/>
</dbReference>
<dbReference type="Gene3D" id="3.30.980.10">
    <property type="entry name" value="Threonyl-trna Synthetase, Chain A, domain 2"/>
    <property type="match status" value="1"/>
</dbReference>
<dbReference type="AlphaFoldDB" id="A0A9Q0S672"/>
<feature type="domain" description="TGS" evidence="18">
    <location>
        <begin position="1"/>
        <end position="61"/>
    </location>
</feature>
<dbReference type="InterPro" id="IPR019814">
    <property type="entry name" value="Translation_initiation_fac_3_N"/>
</dbReference>
<dbReference type="EC" id="6.1.1.3" evidence="3"/>
<gene>
    <name evidence="19" type="primary">thrS_0</name>
    <name evidence="19" type="ORF">Bhyg_00204</name>
</gene>
<evidence type="ECO:0000256" key="6">
    <source>
        <dbReference type="ARBA" id="ARBA00022555"/>
    </source>
</evidence>
<dbReference type="InterPro" id="IPR004095">
    <property type="entry name" value="TGS"/>
</dbReference>
<evidence type="ECO:0000256" key="2">
    <source>
        <dbReference type="ARBA" id="ARBA00008226"/>
    </source>
</evidence>
<feature type="domain" description="Aminoacyl-transfer RNA synthetases class-II family profile" evidence="17">
    <location>
        <begin position="242"/>
        <end position="534"/>
    </location>
</feature>
<dbReference type="InterPro" id="IPR001288">
    <property type="entry name" value="Translation_initiation_fac_3"/>
</dbReference>
<evidence type="ECO:0000256" key="7">
    <source>
        <dbReference type="ARBA" id="ARBA00022598"/>
    </source>
</evidence>
<keyword evidence="11" id="KW-0067">ATP-binding</keyword>
<dbReference type="PANTHER" id="PTHR11451:SF44">
    <property type="entry name" value="THREONINE--TRNA LIGASE, CHLOROPLASTIC_MITOCHONDRIAL 2"/>
    <property type="match status" value="1"/>
</dbReference>
<dbReference type="InterPro" id="IPR036788">
    <property type="entry name" value="T_IF-3_C_sf"/>
</dbReference>
<evidence type="ECO:0000256" key="4">
    <source>
        <dbReference type="ARBA" id="ARBA00022490"/>
    </source>
</evidence>
<keyword evidence="5" id="KW-0396">Initiation factor</keyword>
<name>A0A9Q0S672_9DIPT</name>
<dbReference type="GO" id="GO:0006435">
    <property type="term" value="P:threonyl-tRNA aminoacylation"/>
    <property type="evidence" value="ECO:0007669"/>
    <property type="project" value="InterPro"/>
</dbReference>
<dbReference type="Gene3D" id="3.30.54.20">
    <property type="match status" value="1"/>
</dbReference>
<keyword evidence="9" id="KW-0547">Nucleotide-binding</keyword>
<dbReference type="InterPro" id="IPR036787">
    <property type="entry name" value="T_IF-3_N_sf"/>
</dbReference>
<proteinExistence type="inferred from homology"/>
<evidence type="ECO:0000256" key="8">
    <source>
        <dbReference type="ARBA" id="ARBA00022723"/>
    </source>
</evidence>
<evidence type="ECO:0000256" key="12">
    <source>
        <dbReference type="ARBA" id="ARBA00022884"/>
    </source>
</evidence>
<dbReference type="Pfam" id="PF07973">
    <property type="entry name" value="tRNA_SAD"/>
    <property type="match status" value="1"/>
</dbReference>
<keyword evidence="4" id="KW-0963">Cytoplasm</keyword>
<dbReference type="SUPFAM" id="SSF55186">
    <property type="entry name" value="ThrRS/AlaRS common domain"/>
    <property type="match status" value="1"/>
</dbReference>
<dbReference type="CDD" id="cd00771">
    <property type="entry name" value="ThrRS_core"/>
    <property type="match status" value="1"/>
</dbReference>
<evidence type="ECO:0000256" key="5">
    <source>
        <dbReference type="ARBA" id="ARBA00022540"/>
    </source>
</evidence>
<dbReference type="InterPro" id="IPR012947">
    <property type="entry name" value="tRNA_SAD"/>
</dbReference>
<dbReference type="OrthoDB" id="2316011at2759"/>
<evidence type="ECO:0000259" key="17">
    <source>
        <dbReference type="PROSITE" id="PS50862"/>
    </source>
</evidence>
<dbReference type="GO" id="GO:0003743">
    <property type="term" value="F:translation initiation factor activity"/>
    <property type="evidence" value="ECO:0007669"/>
    <property type="project" value="UniProtKB-KW"/>
</dbReference>
<dbReference type="Pfam" id="PF05198">
    <property type="entry name" value="IF3_N"/>
    <property type="match status" value="1"/>
</dbReference>
<keyword evidence="14" id="KW-0030">Aminoacyl-tRNA synthetase</keyword>
<dbReference type="Gene3D" id="3.30.930.10">
    <property type="entry name" value="Bira Bifunctional Protein, Domain 2"/>
    <property type="match status" value="1"/>
</dbReference>
<dbReference type="GO" id="GO:0046872">
    <property type="term" value="F:metal ion binding"/>
    <property type="evidence" value="ECO:0007669"/>
    <property type="project" value="UniProtKB-KW"/>
</dbReference>
<dbReference type="InterPro" id="IPR002314">
    <property type="entry name" value="aa-tRNA-synt_IIb"/>
</dbReference>
<evidence type="ECO:0000256" key="1">
    <source>
        <dbReference type="ARBA" id="ARBA00005439"/>
    </source>
</evidence>
<dbReference type="FunFam" id="3.30.54.20:FF:000002">
    <property type="entry name" value="Threonine--tRNA ligase"/>
    <property type="match status" value="1"/>
</dbReference>
<evidence type="ECO:0000256" key="9">
    <source>
        <dbReference type="ARBA" id="ARBA00022741"/>
    </source>
</evidence>
<dbReference type="GO" id="GO:0005737">
    <property type="term" value="C:cytoplasm"/>
    <property type="evidence" value="ECO:0007669"/>
    <property type="project" value="InterPro"/>
</dbReference>
<accession>A0A9Q0S672</accession>
<dbReference type="FunFam" id="3.10.20.30:FF:000005">
    <property type="entry name" value="Threonine--tRNA ligase"/>
    <property type="match status" value="1"/>
</dbReference>
<protein>
    <recommendedName>
        <fullName evidence="3">threonine--tRNA ligase</fullName>
        <ecNumber evidence="3">6.1.1.3</ecNumber>
    </recommendedName>
    <alternativeName>
        <fullName evidence="15">Threonyl-tRNA synthetase</fullName>
    </alternativeName>
</protein>
<dbReference type="NCBIfam" id="TIGR00168">
    <property type="entry name" value="infC"/>
    <property type="match status" value="1"/>
</dbReference>
<dbReference type="SUPFAM" id="SSF81271">
    <property type="entry name" value="TGS-like"/>
    <property type="match status" value="1"/>
</dbReference>
<keyword evidence="20" id="KW-1185">Reference proteome</keyword>
<dbReference type="SUPFAM" id="SSF55200">
    <property type="entry name" value="Translation initiation factor IF3, C-terminal domain"/>
    <property type="match status" value="1"/>
</dbReference>
<dbReference type="GO" id="GO:0004829">
    <property type="term" value="F:threonine-tRNA ligase activity"/>
    <property type="evidence" value="ECO:0007669"/>
    <property type="project" value="UniProtKB-EC"/>
</dbReference>
<dbReference type="InterPro" id="IPR012676">
    <property type="entry name" value="TGS-like"/>
</dbReference>
<dbReference type="FunFam" id="3.30.930.10:FF:000002">
    <property type="entry name" value="Threonine--tRNA ligase"/>
    <property type="match status" value="1"/>
</dbReference>
<evidence type="ECO:0000256" key="15">
    <source>
        <dbReference type="ARBA" id="ARBA00031900"/>
    </source>
</evidence>
<keyword evidence="12" id="KW-0694">RNA-binding</keyword>
<dbReference type="InterPro" id="IPR002320">
    <property type="entry name" value="Thr-tRNA-ligase_IIa"/>
</dbReference>
<dbReference type="InterPro" id="IPR033728">
    <property type="entry name" value="ThrRS_core"/>
</dbReference>
<dbReference type="InterPro" id="IPR012675">
    <property type="entry name" value="Beta-grasp_dom_sf"/>
</dbReference>
<dbReference type="InterPro" id="IPR018163">
    <property type="entry name" value="Thr/Ala-tRNA-synth_IIc_edit"/>
</dbReference>
<comment type="similarity">
    <text evidence="2">Belongs to the class-II aminoacyl-tRNA synthetase family.</text>
</comment>
<keyword evidence="13" id="KW-0648">Protein biosynthesis</keyword>
<dbReference type="HAMAP" id="MF_00184">
    <property type="entry name" value="Thr_tRNA_synth"/>
    <property type="match status" value="1"/>
</dbReference>
<dbReference type="Pfam" id="PF02824">
    <property type="entry name" value="TGS"/>
    <property type="match status" value="1"/>
</dbReference>
<evidence type="ECO:0000256" key="3">
    <source>
        <dbReference type="ARBA" id="ARBA00013163"/>
    </source>
</evidence>
<dbReference type="SUPFAM" id="SSF55681">
    <property type="entry name" value="Class II aaRS and biotin synthetases"/>
    <property type="match status" value="1"/>
</dbReference>
<evidence type="ECO:0000259" key="18">
    <source>
        <dbReference type="PROSITE" id="PS51880"/>
    </source>
</evidence>
<dbReference type="PANTHER" id="PTHR11451">
    <property type="entry name" value="THREONINE-TRNA LIGASE"/>
    <property type="match status" value="1"/>
</dbReference>
<evidence type="ECO:0000256" key="14">
    <source>
        <dbReference type="ARBA" id="ARBA00023146"/>
    </source>
</evidence>